<dbReference type="EMBL" id="CDMY01000098">
    <property type="protein sequence ID" value="CEL92655.1"/>
    <property type="molecule type" value="Genomic_DNA"/>
</dbReference>
<dbReference type="Pfam" id="PF12348">
    <property type="entry name" value="CLASP_N"/>
    <property type="match status" value="1"/>
</dbReference>
<feature type="region of interest" description="Disordered" evidence="1">
    <location>
        <begin position="914"/>
        <end position="943"/>
    </location>
</feature>
<dbReference type="SUPFAM" id="SSF48371">
    <property type="entry name" value="ARM repeat"/>
    <property type="match status" value="2"/>
</dbReference>
<feature type="region of interest" description="Disordered" evidence="1">
    <location>
        <begin position="971"/>
        <end position="1263"/>
    </location>
</feature>
<dbReference type="Proteomes" id="UP000041254">
    <property type="component" value="Unassembled WGS sequence"/>
</dbReference>
<feature type="compositionally biased region" description="Low complexity" evidence="1">
    <location>
        <begin position="69"/>
        <end position="87"/>
    </location>
</feature>
<protein>
    <recommendedName>
        <fullName evidence="2">TOG domain-containing protein</fullName>
    </recommendedName>
</protein>
<feature type="compositionally biased region" description="Low complexity" evidence="1">
    <location>
        <begin position="353"/>
        <end position="363"/>
    </location>
</feature>
<proteinExistence type="predicted"/>
<dbReference type="InterPro" id="IPR011989">
    <property type="entry name" value="ARM-like"/>
</dbReference>
<feature type="compositionally biased region" description="Low complexity" evidence="1">
    <location>
        <begin position="681"/>
        <end position="691"/>
    </location>
</feature>
<feature type="compositionally biased region" description="Basic and acidic residues" evidence="1">
    <location>
        <begin position="1112"/>
        <end position="1128"/>
    </location>
</feature>
<feature type="region of interest" description="Disordered" evidence="1">
    <location>
        <begin position="1"/>
        <end position="49"/>
    </location>
</feature>
<feature type="compositionally biased region" description="Gly residues" evidence="1">
    <location>
        <begin position="1154"/>
        <end position="1163"/>
    </location>
</feature>
<feature type="region of interest" description="Disordered" evidence="1">
    <location>
        <begin position="69"/>
        <end position="124"/>
    </location>
</feature>
<evidence type="ECO:0000256" key="1">
    <source>
        <dbReference type="SAM" id="MobiDB-lite"/>
    </source>
</evidence>
<dbReference type="GO" id="GO:0008017">
    <property type="term" value="F:microtubule binding"/>
    <property type="evidence" value="ECO:0007669"/>
    <property type="project" value="TreeGrafter"/>
</dbReference>
<dbReference type="InterPro" id="IPR034085">
    <property type="entry name" value="TOG"/>
</dbReference>
<feature type="compositionally biased region" description="Low complexity" evidence="1">
    <location>
        <begin position="102"/>
        <end position="112"/>
    </location>
</feature>
<feature type="domain" description="TOG" evidence="2">
    <location>
        <begin position="1326"/>
        <end position="1590"/>
    </location>
</feature>
<dbReference type="PANTHER" id="PTHR21567">
    <property type="entry name" value="CLASP"/>
    <property type="match status" value="1"/>
</dbReference>
<keyword evidence="4" id="KW-1185">Reference proteome</keyword>
<feature type="region of interest" description="Disordered" evidence="1">
    <location>
        <begin position="669"/>
        <end position="880"/>
    </location>
</feature>
<dbReference type="GO" id="GO:0005881">
    <property type="term" value="C:cytoplasmic microtubule"/>
    <property type="evidence" value="ECO:0007669"/>
    <property type="project" value="TreeGrafter"/>
</dbReference>
<dbReference type="InParanoid" id="A0A0G4EB07"/>
<feature type="region of interest" description="Disordered" evidence="1">
    <location>
        <begin position="590"/>
        <end position="626"/>
    </location>
</feature>
<dbReference type="InterPro" id="IPR016024">
    <property type="entry name" value="ARM-type_fold"/>
</dbReference>
<gene>
    <name evidence="3" type="ORF">Vbra_11039</name>
</gene>
<feature type="region of interest" description="Disordered" evidence="1">
    <location>
        <begin position="353"/>
        <end position="373"/>
    </location>
</feature>
<feature type="region of interest" description="Disordered" evidence="1">
    <location>
        <begin position="450"/>
        <end position="490"/>
    </location>
</feature>
<feature type="compositionally biased region" description="Low complexity" evidence="1">
    <location>
        <begin position="452"/>
        <end position="463"/>
    </location>
</feature>
<feature type="compositionally biased region" description="Polar residues" evidence="1">
    <location>
        <begin position="595"/>
        <end position="612"/>
    </location>
</feature>
<dbReference type="OMA" id="MANEAQW"/>
<dbReference type="PANTHER" id="PTHR21567:SF87">
    <property type="entry name" value="CRESCERIN-LIKE PROTEIN CHE-12"/>
    <property type="match status" value="1"/>
</dbReference>
<accession>A0A0G4EB07</accession>
<feature type="compositionally biased region" description="Low complexity" evidence="1">
    <location>
        <begin position="1218"/>
        <end position="1263"/>
    </location>
</feature>
<feature type="compositionally biased region" description="Low complexity" evidence="1">
    <location>
        <begin position="17"/>
        <end position="34"/>
    </location>
</feature>
<evidence type="ECO:0000313" key="4">
    <source>
        <dbReference type="Proteomes" id="UP000041254"/>
    </source>
</evidence>
<dbReference type="SMART" id="SM01349">
    <property type="entry name" value="TOG"/>
    <property type="match status" value="1"/>
</dbReference>
<sequence length="1594" mass="165474">MNYLPKPSVGYSQIHGPPAATAPAPPSLALTQPAVRPTLSQGAGGQARSRVGAAAAAAGGGPFGFATLPSSSASPSLSPSPSQAEAAGSVVPTPRFLHPTQSSCSSASSSSLGDGGGGGGHPPYEFQLFPADLIQQLRASPASRDKAMGSLIMTLKSPRSIRVMANEAQWGAVHGAGFMELINYLLVQEGAAGGKQAGTGAGGGAGGGQAGGSNNALQLMTSVVRMLRGRRPAANLSHSAARVIIPRFHLLYPGLLRQFSANLYINRSSALQCFYHAFILLPSLAVSVSSNVAAAAPRERDRVLHEWVGIGQTLIEALTTHTDHKHWNVRSELCQAFSVILLVLLGPGQRSLSSSSQPPTAASAGGGGPVRPSGEQQAWYCHQLLLASRDKLLKALTKLLMDQKDKVAAYALESVAILRQAWYALSVAPPPCSPADECFERIVAVIKSLSASPSSRPSQQQHQHQQHRRPSSTQDGNGTGSGGGGGSVESLGLPMGLPIPILPVDGASDGQGQEGFLIECLRKRFVSPSLPMLSDPLSLEQPADSAELLPLFDDSTHPQQQLISYYEHPGQPPASNPFFFSWSPVTSSSSRVTTAGTQLPSPTHTGGSSSRASIGLGLPPSSRPSAELAMGSEVAALRWTDIYGSFDDDSPVPGIGIGQRGSYASIHLSGRDRDRDADEMSSVWSSASRTTSPDRNINIERARRQRPITQGAGKEDINGEGEGGALPLAPSDISSQLRLLRTRRASGNRSRSAQVSHSAGNRNGSSASLTLIDTDGPPSAAHPSLDSQAASGVESPPEINLISTANTSRSGRSPAGRSRRGAPTATASASRGDMSANSITTTCPGHEGDLSTSHPTPFPTTPYMAPSHSPTAACGTPTPINVEHGGDVAAFPHVHVGDEALDAKLFSDDYLHSTSVMSPEGCRNKRERGPLRPRGNGNGNGGGNAANGFSLGLVGTGMSFASQGSGLSGISAFRQNTGDSLRSGTPDVPPQHVSSSAPLPLPADGNTAAGGPGLPPLPPSHRRRQQHPQYQPPRGPPSREAVAAAPADELMDDGAQRDVSAPSTSQSMRTKRAEMPKRPHPLPRMGSDESQVEVGVGATGGHHYGAPPRRANSSDRRSANRRGSKGEDPQSSDLTMAGVAIGSHSSDEAADVGVGVGVGGGGRPTHTSRAAKSQSPSSDQPAAAPSRRKGGSEEAEADGAQRGFLARGYSFGENKEGASSNSSSNQPAAAASAQHQQQPTRRRLAQQQQQQQPAPSDNSDVSAAAAMPVSVSAPTVGGASVRGAAGGGGGGGGGGQKLAVRAADEEGPLGVGLASTSVTDVGVKYCYRDDLQPFPSSVVVSERYLQELLGSKGLQSNSWEKQFNALNSLRRVAKFHPTTIVTSTSPATTSSISGAATAASPSLHAFVKLTVRLVDNLRSSLAKNALICLNDLFVSYRKQMDPELETCVPVCLKKAADTNTFIAEEAERTLRSLCSSASEGKTISLVVHAISNSKHQFLKRTGALCLGLLIRRLGGRVAGIRDIDKLVNALGQLGSEASPHCREMARAAIITLARSMKPTDLDRLLKRHLSDRDLSKVKVMIEKSGDVDADAILG</sequence>
<dbReference type="VEuPathDB" id="CryptoDB:Vbra_11039"/>
<feature type="compositionally biased region" description="Polar residues" evidence="1">
    <location>
        <begin position="747"/>
        <end position="771"/>
    </location>
</feature>
<reference evidence="3 4" key="1">
    <citation type="submission" date="2014-11" db="EMBL/GenBank/DDBJ databases">
        <authorList>
            <person name="Zhu J."/>
            <person name="Qi W."/>
            <person name="Song R."/>
        </authorList>
    </citation>
    <scope>NUCLEOTIDE SEQUENCE [LARGE SCALE GENOMIC DNA]</scope>
</reference>
<evidence type="ECO:0000259" key="2">
    <source>
        <dbReference type="SMART" id="SM01349"/>
    </source>
</evidence>
<dbReference type="Gene3D" id="1.25.10.10">
    <property type="entry name" value="Leucine-rich Repeat Variant"/>
    <property type="match status" value="2"/>
</dbReference>
<dbReference type="OrthoDB" id="289498at2759"/>
<dbReference type="InterPro" id="IPR024395">
    <property type="entry name" value="CLASP_N_dom"/>
</dbReference>
<dbReference type="GO" id="GO:0000226">
    <property type="term" value="P:microtubule cytoskeleton organization"/>
    <property type="evidence" value="ECO:0007669"/>
    <property type="project" value="TreeGrafter"/>
</dbReference>
<organism evidence="3 4">
    <name type="scientific">Vitrella brassicaformis (strain CCMP3155)</name>
    <dbReference type="NCBI Taxonomy" id="1169540"/>
    <lineage>
        <taxon>Eukaryota</taxon>
        <taxon>Sar</taxon>
        <taxon>Alveolata</taxon>
        <taxon>Colpodellida</taxon>
        <taxon>Vitrellaceae</taxon>
        <taxon>Vitrella</taxon>
    </lineage>
</organism>
<feature type="compositionally biased region" description="Polar residues" evidence="1">
    <location>
        <begin position="973"/>
        <end position="983"/>
    </location>
</feature>
<feature type="compositionally biased region" description="Low complexity" evidence="1">
    <location>
        <begin position="1170"/>
        <end position="1185"/>
    </location>
</feature>
<name>A0A0G4EB07_VITBC</name>
<feature type="compositionally biased region" description="Basic and acidic residues" evidence="1">
    <location>
        <begin position="669"/>
        <end position="678"/>
    </location>
</feature>
<evidence type="ECO:0000313" key="3">
    <source>
        <dbReference type="EMBL" id="CEL92655.1"/>
    </source>
</evidence>
<feature type="compositionally biased region" description="Gly residues" evidence="1">
    <location>
        <begin position="477"/>
        <end position="487"/>
    </location>
</feature>
<feature type="compositionally biased region" description="Polar residues" evidence="1">
    <location>
        <begin position="825"/>
        <end position="843"/>
    </location>
</feature>